<dbReference type="OrthoDB" id="8596181at2"/>
<evidence type="ECO:0000256" key="1">
    <source>
        <dbReference type="SAM" id="SignalP"/>
    </source>
</evidence>
<dbReference type="EMBL" id="PXWF02000238">
    <property type="protein sequence ID" value="PWF46861.1"/>
    <property type="molecule type" value="Genomic_DNA"/>
</dbReference>
<reference evidence="2 3" key="1">
    <citation type="submission" date="2018-04" db="EMBL/GenBank/DDBJ databases">
        <title>Massilia violaceinigra sp. nov., a novel purple-pigmented bacterium isolated from Tianshan glacier, Xinjiang, China.</title>
        <authorList>
            <person name="Wang H."/>
        </authorList>
    </citation>
    <scope>NUCLEOTIDE SEQUENCE [LARGE SCALE GENOMIC DNA]</scope>
    <source>
        <strain evidence="2 3">B448-2</strain>
    </source>
</reference>
<organism evidence="2 3">
    <name type="scientific">Massilia glaciei</name>
    <dbReference type="NCBI Taxonomy" id="1524097"/>
    <lineage>
        <taxon>Bacteria</taxon>
        <taxon>Pseudomonadati</taxon>
        <taxon>Pseudomonadota</taxon>
        <taxon>Betaproteobacteria</taxon>
        <taxon>Burkholderiales</taxon>
        <taxon>Oxalobacteraceae</taxon>
        <taxon>Telluria group</taxon>
        <taxon>Massilia</taxon>
    </lineage>
</organism>
<dbReference type="RefSeq" id="WP_106758191.1">
    <property type="nucleotide sequence ID" value="NZ_PXWF02000238.1"/>
</dbReference>
<keyword evidence="3" id="KW-1185">Reference proteome</keyword>
<comment type="caution">
    <text evidence="2">The sequence shown here is derived from an EMBL/GenBank/DDBJ whole genome shotgun (WGS) entry which is preliminary data.</text>
</comment>
<evidence type="ECO:0008006" key="4">
    <source>
        <dbReference type="Google" id="ProtNLM"/>
    </source>
</evidence>
<accession>A0A2U2HJH5</accession>
<protein>
    <recommendedName>
        <fullName evidence="4">DUF333 domain-containing protein</fullName>
    </recommendedName>
</protein>
<name>A0A2U2HJH5_9BURK</name>
<evidence type="ECO:0000313" key="3">
    <source>
        <dbReference type="Proteomes" id="UP000241421"/>
    </source>
</evidence>
<dbReference type="Proteomes" id="UP000241421">
    <property type="component" value="Unassembled WGS sequence"/>
</dbReference>
<gene>
    <name evidence="2" type="ORF">C7C56_015030</name>
</gene>
<dbReference type="AlphaFoldDB" id="A0A2U2HJH5"/>
<proteinExistence type="predicted"/>
<feature type="chain" id="PRO_5015446502" description="DUF333 domain-containing protein" evidence="1">
    <location>
        <begin position="19"/>
        <end position="84"/>
    </location>
</feature>
<keyword evidence="1" id="KW-0732">Signal</keyword>
<sequence length="84" mass="9085">MKRLVPVTLLAFMGAAFAQPQHPERGERCGPPQEAFAACKGKQQGDKVKAKMPRGDVSGTCKLVLIPDDLEGQAGGAQRPRERR</sequence>
<feature type="signal peptide" evidence="1">
    <location>
        <begin position="1"/>
        <end position="18"/>
    </location>
</feature>
<evidence type="ECO:0000313" key="2">
    <source>
        <dbReference type="EMBL" id="PWF46861.1"/>
    </source>
</evidence>